<dbReference type="InterPro" id="IPR002108">
    <property type="entry name" value="ADF-H"/>
</dbReference>
<evidence type="ECO:0000259" key="6">
    <source>
        <dbReference type="PROSITE" id="PS51263"/>
    </source>
</evidence>
<comment type="similarity">
    <text evidence="2">Belongs to the actin-binding proteins ADF family.</text>
</comment>
<dbReference type="InterPro" id="IPR017904">
    <property type="entry name" value="ADF/Cofilin"/>
</dbReference>
<dbReference type="GO" id="GO:0016363">
    <property type="term" value="C:nuclear matrix"/>
    <property type="evidence" value="ECO:0007669"/>
    <property type="project" value="UniProtKB-SubCell"/>
</dbReference>
<organism evidence="7 8">
    <name type="scientific">Orbilia brochopaga</name>
    <dbReference type="NCBI Taxonomy" id="3140254"/>
    <lineage>
        <taxon>Eukaryota</taxon>
        <taxon>Fungi</taxon>
        <taxon>Dikarya</taxon>
        <taxon>Ascomycota</taxon>
        <taxon>Pezizomycotina</taxon>
        <taxon>Orbiliomycetes</taxon>
        <taxon>Orbiliales</taxon>
        <taxon>Orbiliaceae</taxon>
        <taxon>Orbilia</taxon>
    </lineage>
</organism>
<dbReference type="PANTHER" id="PTHR11913">
    <property type="entry name" value="COFILIN-RELATED"/>
    <property type="match status" value="1"/>
</dbReference>
<evidence type="ECO:0000256" key="4">
    <source>
        <dbReference type="ARBA" id="ARBA00023203"/>
    </source>
</evidence>
<evidence type="ECO:0000256" key="1">
    <source>
        <dbReference type="ARBA" id="ARBA00004109"/>
    </source>
</evidence>
<evidence type="ECO:0000256" key="3">
    <source>
        <dbReference type="ARBA" id="ARBA00015630"/>
    </source>
</evidence>
<accession>A0AAV9UJ83</accession>
<evidence type="ECO:0000313" key="7">
    <source>
        <dbReference type="EMBL" id="KAK6340965.1"/>
    </source>
</evidence>
<dbReference type="Pfam" id="PF00241">
    <property type="entry name" value="Cofilin_ADF"/>
    <property type="match status" value="1"/>
</dbReference>
<dbReference type="SUPFAM" id="SSF55753">
    <property type="entry name" value="Actin depolymerizing proteins"/>
    <property type="match status" value="1"/>
</dbReference>
<sequence>MSRSGVAVANECVPKFEELKLGKKLKYIIYKLNDNRSQIIVEQEGTLSDSGSYEEQYEEFVGKLPETDCRWAIYDFEYELTAGEGKRNKICFISWSPDDAKVLAKMTYASSKDALRRALAGIAVEVQGSDFSEVSYETVLEKCSKGR</sequence>
<evidence type="ECO:0000313" key="8">
    <source>
        <dbReference type="Proteomes" id="UP001375240"/>
    </source>
</evidence>
<dbReference type="CDD" id="cd11286">
    <property type="entry name" value="ADF_cofilin_like"/>
    <property type="match status" value="1"/>
</dbReference>
<dbReference type="SMART" id="SM00102">
    <property type="entry name" value="ADF"/>
    <property type="match status" value="1"/>
</dbReference>
<protein>
    <recommendedName>
        <fullName evidence="3">Cofilin</fullName>
    </recommendedName>
    <alternativeName>
        <fullName evidence="5">Actin-depolymerizing factor 1</fullName>
    </alternativeName>
</protein>
<dbReference type="GO" id="GO:0030042">
    <property type="term" value="P:actin filament depolymerization"/>
    <property type="evidence" value="ECO:0007669"/>
    <property type="project" value="InterPro"/>
</dbReference>
<comment type="caution">
    <text evidence="7">The sequence shown here is derived from an EMBL/GenBank/DDBJ whole genome shotgun (WGS) entry which is preliminary data.</text>
</comment>
<dbReference type="InterPro" id="IPR029006">
    <property type="entry name" value="ADF-H/Gelsolin-like_dom_sf"/>
</dbReference>
<reference evidence="7 8" key="1">
    <citation type="submission" date="2019-10" db="EMBL/GenBank/DDBJ databases">
        <authorList>
            <person name="Palmer J.M."/>
        </authorList>
    </citation>
    <scope>NUCLEOTIDE SEQUENCE [LARGE SCALE GENOMIC DNA]</scope>
    <source>
        <strain evidence="7 8">TWF696</strain>
    </source>
</reference>
<name>A0AAV9UJ83_9PEZI</name>
<dbReference type="AlphaFoldDB" id="A0AAV9UJ83"/>
<feature type="domain" description="ADF-H" evidence="6">
    <location>
        <begin position="5"/>
        <end position="144"/>
    </location>
</feature>
<gene>
    <name evidence="7" type="primary">COF1_2</name>
    <name evidence="7" type="ORF">TWF696_009278</name>
</gene>
<evidence type="ECO:0000256" key="5">
    <source>
        <dbReference type="ARBA" id="ARBA00032427"/>
    </source>
</evidence>
<dbReference type="PROSITE" id="PS51263">
    <property type="entry name" value="ADF_H"/>
    <property type="match status" value="1"/>
</dbReference>
<proteinExistence type="inferred from homology"/>
<keyword evidence="4" id="KW-0009">Actin-binding</keyword>
<dbReference type="GO" id="GO:0003779">
    <property type="term" value="F:actin binding"/>
    <property type="evidence" value="ECO:0007669"/>
    <property type="project" value="UniProtKB-KW"/>
</dbReference>
<dbReference type="GO" id="GO:0015629">
    <property type="term" value="C:actin cytoskeleton"/>
    <property type="evidence" value="ECO:0007669"/>
    <property type="project" value="InterPro"/>
</dbReference>
<dbReference type="Proteomes" id="UP001375240">
    <property type="component" value="Unassembled WGS sequence"/>
</dbReference>
<dbReference type="Gene3D" id="3.40.20.10">
    <property type="entry name" value="Severin"/>
    <property type="match status" value="1"/>
</dbReference>
<comment type="subcellular location">
    <subcellularLocation>
        <location evidence="1">Nucleus matrix</location>
    </subcellularLocation>
</comment>
<keyword evidence="8" id="KW-1185">Reference proteome</keyword>
<dbReference type="EMBL" id="JAVHNQ010000008">
    <property type="protein sequence ID" value="KAK6340965.1"/>
    <property type="molecule type" value="Genomic_DNA"/>
</dbReference>
<evidence type="ECO:0000256" key="2">
    <source>
        <dbReference type="ARBA" id="ARBA00006844"/>
    </source>
</evidence>